<evidence type="ECO:0000313" key="4">
    <source>
        <dbReference type="Proteomes" id="UP001305414"/>
    </source>
</evidence>
<dbReference type="AlphaFoldDB" id="A0AAN7Z3L6"/>
<dbReference type="Pfam" id="PF25482">
    <property type="entry name" value="DUF7905"/>
    <property type="match status" value="1"/>
</dbReference>
<feature type="domain" description="DUF7905" evidence="2">
    <location>
        <begin position="590"/>
        <end position="907"/>
    </location>
</feature>
<gene>
    <name evidence="3" type="ORF">RRF57_004187</name>
</gene>
<name>A0AAN7Z3L6_9PEZI</name>
<feature type="region of interest" description="Disordered" evidence="1">
    <location>
        <begin position="427"/>
        <end position="453"/>
    </location>
</feature>
<reference evidence="3 4" key="1">
    <citation type="submission" date="2023-10" db="EMBL/GenBank/DDBJ databases">
        <title>Draft genome sequence of Xylaria bambusicola isolate GMP-LS, the root and basal stem rot pathogen of sugarcane in Indonesia.</title>
        <authorList>
            <person name="Selvaraj P."/>
            <person name="Muralishankar V."/>
            <person name="Muruganantham S."/>
            <person name="Sp S."/>
            <person name="Haryani S."/>
            <person name="Lau K.J.X."/>
            <person name="Naqvi N.I."/>
        </authorList>
    </citation>
    <scope>NUCLEOTIDE SEQUENCE [LARGE SCALE GENOMIC DNA]</scope>
    <source>
        <strain evidence="3">GMP-LS</strain>
    </source>
</reference>
<protein>
    <recommendedName>
        <fullName evidence="2">DUF7905 domain-containing protein</fullName>
    </recommendedName>
</protein>
<keyword evidence="4" id="KW-1185">Reference proteome</keyword>
<dbReference type="Proteomes" id="UP001305414">
    <property type="component" value="Unassembled WGS sequence"/>
</dbReference>
<evidence type="ECO:0000256" key="1">
    <source>
        <dbReference type="SAM" id="MobiDB-lite"/>
    </source>
</evidence>
<dbReference type="EMBL" id="JAWHQM010000008">
    <property type="protein sequence ID" value="KAK5628472.1"/>
    <property type="molecule type" value="Genomic_DNA"/>
</dbReference>
<feature type="compositionally biased region" description="Pro residues" evidence="1">
    <location>
        <begin position="438"/>
        <end position="448"/>
    </location>
</feature>
<dbReference type="InterPro" id="IPR057227">
    <property type="entry name" value="DUF7905"/>
</dbReference>
<sequence length="957" mass="109147">MASQPPPAPVISERGVSEWSAGAMTETTTRTGAVRLYDTESMEFILSSNWTLRLEGIEDFYEVLYKRNENLEIQYDYIIHGFRVKCFSYDEVRIVGLVKEILDQLVQDEAKKGLETSCKVTSLEDWRKNKFRPGEEPKIPRKYSFPCHVAVCKFQNTWEIPDHFCKKGITTNRMLPESALSQLKRLTGATLVASSDKRTVYVGAPRIEVVDVVKRKLDTLFRYFSLLPKDMTQVVEIFFHSEGDRSAKGEYRYVADGNDRLLRSYILDRFDWPHPDQRYPTVFHKGVRIRLNPNNEPWDEAKSLSNTILPIVKDAGAKEEFGAFTLTNWRYPAKGSVLKPSRTISNAFTTRSESNRIAHRPTLGPEIENWVSRLPVRDHKGLNSNHQTVASSSSDIWHKLGCDDGNREAPQRLSVGPQLNVISQLKPSATQDQSNEDCPPPPPPPSPPLLDVEPITSLAQDSSVEIPNSNHIAVSSARDSTKQQTDLRSFLGDKSTTNMGFEQPKSKADCPFELLWNKCRSSYVGASLRPVEDQSKNPGLLVSRLAETSKPRVDRNSEGGSRSFHMTMNQKAGARTVQRNVFPDLDPNMITSINKSLENLLAPLRMWSGIVDLRIDLGRFCFLNVKKSRIQEAGDDDDEKHYMLEQIRSELNKRHRANEKLYFTRVLTTLGAEANYIALMSDNNGKPMWKRPSDGRSSTFEFICRRVLEGNELNFVIKVDTRDFSHKVRVFKPDQNCFMVHCTKRVWDFRVVLSASQELDDTCQQFAEDLVGSLRVTPNHDRIPELEISYNKSYNTEILAVRTRNKACCTAEVNVANTSSIQQSPHKDILRLYISEVWEMALLGGREVEQCTQLKFVRYKDNEHTDIPLSWYEVSLKSDNFCAAFKQNEELELGNEVKWTSKDLVHSGTIERLVQKAACMIKNMDGVGFWNDNRQEGLLRRSAKANSKKGDTVNKFW</sequence>
<comment type="caution">
    <text evidence="3">The sequence shown here is derived from an EMBL/GenBank/DDBJ whole genome shotgun (WGS) entry which is preliminary data.</text>
</comment>
<proteinExistence type="predicted"/>
<accession>A0AAN7Z3L6</accession>
<evidence type="ECO:0000313" key="3">
    <source>
        <dbReference type="EMBL" id="KAK5628472.1"/>
    </source>
</evidence>
<organism evidence="3 4">
    <name type="scientific">Xylaria bambusicola</name>
    <dbReference type="NCBI Taxonomy" id="326684"/>
    <lineage>
        <taxon>Eukaryota</taxon>
        <taxon>Fungi</taxon>
        <taxon>Dikarya</taxon>
        <taxon>Ascomycota</taxon>
        <taxon>Pezizomycotina</taxon>
        <taxon>Sordariomycetes</taxon>
        <taxon>Xylariomycetidae</taxon>
        <taxon>Xylariales</taxon>
        <taxon>Xylariaceae</taxon>
        <taxon>Xylaria</taxon>
    </lineage>
</organism>
<evidence type="ECO:0000259" key="2">
    <source>
        <dbReference type="Pfam" id="PF25482"/>
    </source>
</evidence>